<dbReference type="GO" id="GO:0003677">
    <property type="term" value="F:DNA binding"/>
    <property type="evidence" value="ECO:0007669"/>
    <property type="project" value="UniProtKB-KW"/>
</dbReference>
<name>A0A1N7KVP3_9BACT</name>
<dbReference type="Gene3D" id="1.10.260.40">
    <property type="entry name" value="lambda repressor-like DNA-binding domains"/>
    <property type="match status" value="1"/>
</dbReference>
<sequence>MRNITKDELKSKLAKKIKELREDRGWTQEELALKLNFKDKQAINRYEIQGANPTSYNLILLCKAFEINLNDLFDFLDD</sequence>
<proteinExistence type="predicted"/>
<evidence type="ECO:0000259" key="2">
    <source>
        <dbReference type="PROSITE" id="PS50943"/>
    </source>
</evidence>
<dbReference type="InterPro" id="IPR001387">
    <property type="entry name" value="Cro/C1-type_HTH"/>
</dbReference>
<evidence type="ECO:0000313" key="4">
    <source>
        <dbReference type="Proteomes" id="UP000186026"/>
    </source>
</evidence>
<feature type="domain" description="HTH cro/C1-type" evidence="2">
    <location>
        <begin position="17"/>
        <end position="72"/>
    </location>
</feature>
<dbReference type="SUPFAM" id="SSF47413">
    <property type="entry name" value="lambda repressor-like DNA-binding domains"/>
    <property type="match status" value="1"/>
</dbReference>
<dbReference type="PROSITE" id="PS50943">
    <property type="entry name" value="HTH_CROC1"/>
    <property type="match status" value="1"/>
</dbReference>
<dbReference type="Pfam" id="PF01381">
    <property type="entry name" value="HTH_3"/>
    <property type="match status" value="1"/>
</dbReference>
<dbReference type="OrthoDB" id="2902336at2"/>
<dbReference type="PANTHER" id="PTHR46558">
    <property type="entry name" value="TRACRIPTIONAL REGULATORY PROTEIN-RELATED-RELATED"/>
    <property type="match status" value="1"/>
</dbReference>
<evidence type="ECO:0000256" key="1">
    <source>
        <dbReference type="ARBA" id="ARBA00023125"/>
    </source>
</evidence>
<keyword evidence="4" id="KW-1185">Reference proteome</keyword>
<accession>A0A1N7KVP3</accession>
<organism evidence="3 4">
    <name type="scientific">Belliella pelovolcani</name>
    <dbReference type="NCBI Taxonomy" id="529505"/>
    <lineage>
        <taxon>Bacteria</taxon>
        <taxon>Pseudomonadati</taxon>
        <taxon>Bacteroidota</taxon>
        <taxon>Cytophagia</taxon>
        <taxon>Cytophagales</taxon>
        <taxon>Cyclobacteriaceae</taxon>
        <taxon>Belliella</taxon>
    </lineage>
</organism>
<dbReference type="InterPro" id="IPR010982">
    <property type="entry name" value="Lambda_DNA-bd_dom_sf"/>
</dbReference>
<evidence type="ECO:0000313" key="3">
    <source>
        <dbReference type="EMBL" id="SIS65611.1"/>
    </source>
</evidence>
<reference evidence="4" key="1">
    <citation type="submission" date="2017-01" db="EMBL/GenBank/DDBJ databases">
        <authorList>
            <person name="Varghese N."/>
            <person name="Submissions S."/>
        </authorList>
    </citation>
    <scope>NUCLEOTIDE SEQUENCE [LARGE SCALE GENOMIC DNA]</scope>
    <source>
        <strain evidence="4">DSM 46698</strain>
    </source>
</reference>
<dbReference type="CDD" id="cd00093">
    <property type="entry name" value="HTH_XRE"/>
    <property type="match status" value="1"/>
</dbReference>
<gene>
    <name evidence="3" type="ORF">SAMN05421761_102378</name>
</gene>
<dbReference type="Proteomes" id="UP000186026">
    <property type="component" value="Unassembled WGS sequence"/>
</dbReference>
<dbReference type="EMBL" id="FTOP01000002">
    <property type="protein sequence ID" value="SIS65611.1"/>
    <property type="molecule type" value="Genomic_DNA"/>
</dbReference>
<dbReference type="PANTHER" id="PTHR46558:SF15">
    <property type="entry name" value="HELIX-TURN-HELIX DOMAIN PROTEIN"/>
    <property type="match status" value="1"/>
</dbReference>
<protein>
    <submittedName>
        <fullName evidence="3">Helix-turn-helix</fullName>
    </submittedName>
</protein>
<dbReference type="SMART" id="SM00530">
    <property type="entry name" value="HTH_XRE"/>
    <property type="match status" value="1"/>
</dbReference>
<dbReference type="RefSeq" id="WP_084565786.1">
    <property type="nucleotide sequence ID" value="NZ_FTOP01000002.1"/>
</dbReference>
<dbReference type="AlphaFoldDB" id="A0A1N7KVP3"/>
<keyword evidence="1" id="KW-0238">DNA-binding</keyword>